<name>A0ABP4GXX7_9ACTN</name>
<comment type="caution">
    <text evidence="2">The sequence shown here is derived from an EMBL/GenBank/DDBJ whole genome shotgun (WGS) entry which is preliminary data.</text>
</comment>
<sequence length="71" mass="7372">MPARPGPARSRVISRAAVRGPSHRSPCAAAPELPTATAGRIPPAFGEEVDTVEDNINDDIVEVEEVSAGLP</sequence>
<keyword evidence="3" id="KW-1185">Reference proteome</keyword>
<evidence type="ECO:0000256" key="1">
    <source>
        <dbReference type="SAM" id="MobiDB-lite"/>
    </source>
</evidence>
<gene>
    <name evidence="2" type="ORF">GCM10009665_37350</name>
</gene>
<protein>
    <submittedName>
        <fullName evidence="2">Uncharacterized protein</fullName>
    </submittedName>
</protein>
<dbReference type="EMBL" id="BAAALF010000062">
    <property type="protein sequence ID" value="GAA1243092.1"/>
    <property type="molecule type" value="Genomic_DNA"/>
</dbReference>
<evidence type="ECO:0000313" key="2">
    <source>
        <dbReference type="EMBL" id="GAA1243092.1"/>
    </source>
</evidence>
<proteinExistence type="predicted"/>
<organism evidence="2 3">
    <name type="scientific">Kitasatospora nipponensis</name>
    <dbReference type="NCBI Taxonomy" id="258049"/>
    <lineage>
        <taxon>Bacteria</taxon>
        <taxon>Bacillati</taxon>
        <taxon>Actinomycetota</taxon>
        <taxon>Actinomycetes</taxon>
        <taxon>Kitasatosporales</taxon>
        <taxon>Streptomycetaceae</taxon>
        <taxon>Kitasatospora</taxon>
    </lineage>
</organism>
<reference evidence="3" key="1">
    <citation type="journal article" date="2019" name="Int. J. Syst. Evol. Microbiol.">
        <title>The Global Catalogue of Microorganisms (GCM) 10K type strain sequencing project: providing services to taxonomists for standard genome sequencing and annotation.</title>
        <authorList>
            <consortium name="The Broad Institute Genomics Platform"/>
            <consortium name="The Broad Institute Genome Sequencing Center for Infectious Disease"/>
            <person name="Wu L."/>
            <person name="Ma J."/>
        </authorList>
    </citation>
    <scope>NUCLEOTIDE SEQUENCE [LARGE SCALE GENOMIC DNA]</scope>
    <source>
        <strain evidence="3">JCM 13004</strain>
    </source>
</reference>
<accession>A0ABP4GXX7</accession>
<evidence type="ECO:0000313" key="3">
    <source>
        <dbReference type="Proteomes" id="UP001500037"/>
    </source>
</evidence>
<feature type="region of interest" description="Disordered" evidence="1">
    <location>
        <begin position="1"/>
        <end position="41"/>
    </location>
</feature>
<feature type="compositionally biased region" description="Low complexity" evidence="1">
    <location>
        <begin position="8"/>
        <end position="19"/>
    </location>
</feature>
<dbReference type="Proteomes" id="UP001500037">
    <property type="component" value="Unassembled WGS sequence"/>
</dbReference>